<organism evidence="3 4">
    <name type="scientific">Micromonospora lupini str. Lupac 08</name>
    <dbReference type="NCBI Taxonomy" id="1150864"/>
    <lineage>
        <taxon>Bacteria</taxon>
        <taxon>Bacillati</taxon>
        <taxon>Actinomycetota</taxon>
        <taxon>Actinomycetes</taxon>
        <taxon>Micromonosporales</taxon>
        <taxon>Micromonosporaceae</taxon>
        <taxon>Micromonospora</taxon>
    </lineage>
</organism>
<evidence type="ECO:0000313" key="3">
    <source>
        <dbReference type="EMBL" id="CCH18081.1"/>
    </source>
</evidence>
<dbReference type="InterPro" id="IPR039422">
    <property type="entry name" value="MarR/SlyA-like"/>
</dbReference>
<dbReference type="InterPro" id="IPR036388">
    <property type="entry name" value="WH-like_DNA-bd_sf"/>
</dbReference>
<dbReference type="eggNOG" id="COG1846">
    <property type="taxonomic scope" value="Bacteria"/>
</dbReference>
<gene>
    <name evidence="3" type="ORF">MILUP08_43012</name>
</gene>
<dbReference type="STRING" id="1150864.MILUP08_43012"/>
<evidence type="ECO:0000259" key="2">
    <source>
        <dbReference type="PROSITE" id="PS50995"/>
    </source>
</evidence>
<dbReference type="PANTHER" id="PTHR33164">
    <property type="entry name" value="TRANSCRIPTIONAL REGULATOR, MARR FAMILY"/>
    <property type="match status" value="1"/>
</dbReference>
<dbReference type="SMART" id="SM00347">
    <property type="entry name" value="HTH_MARR"/>
    <property type="match status" value="1"/>
</dbReference>
<keyword evidence="4" id="KW-1185">Reference proteome</keyword>
<accession>I0L2N4</accession>
<sequence>MLRYCRGMTGASDRPDRPDPLDDDLGWMLGIVFRGYVRAAEHTLADFPGGPRGYQVLTAAATGPARNQGAIAEELGIDRTVLTYLIDDLERPGFVARRADPADRRSRLVDVTDAGRVAWEQRRAALRQVEAHLLGALTPTESATLRALLQRVACSTQAIDPLRDLCQAVAEVRPEPAAPAPGQPGAPSERARPRAARPRRGSDD</sequence>
<proteinExistence type="predicted"/>
<dbReference type="PANTHER" id="PTHR33164:SF43">
    <property type="entry name" value="HTH-TYPE TRANSCRIPTIONAL REPRESSOR YETL"/>
    <property type="match status" value="1"/>
</dbReference>
<dbReference type="Proteomes" id="UP000003448">
    <property type="component" value="Unassembled WGS sequence"/>
</dbReference>
<dbReference type="Gene3D" id="1.10.10.10">
    <property type="entry name" value="Winged helix-like DNA-binding domain superfamily/Winged helix DNA-binding domain"/>
    <property type="match status" value="1"/>
</dbReference>
<dbReference type="Pfam" id="PF01047">
    <property type="entry name" value="MarR"/>
    <property type="match status" value="1"/>
</dbReference>
<feature type="region of interest" description="Disordered" evidence="1">
    <location>
        <begin position="173"/>
        <end position="204"/>
    </location>
</feature>
<dbReference type="GO" id="GO:0003700">
    <property type="term" value="F:DNA-binding transcription factor activity"/>
    <property type="evidence" value="ECO:0007669"/>
    <property type="project" value="InterPro"/>
</dbReference>
<dbReference type="InterPro" id="IPR036390">
    <property type="entry name" value="WH_DNA-bd_sf"/>
</dbReference>
<comment type="caution">
    <text evidence="3">The sequence shown here is derived from an EMBL/GenBank/DDBJ whole genome shotgun (WGS) entry which is preliminary data.</text>
</comment>
<dbReference type="GO" id="GO:0006950">
    <property type="term" value="P:response to stress"/>
    <property type="evidence" value="ECO:0007669"/>
    <property type="project" value="TreeGrafter"/>
</dbReference>
<dbReference type="AlphaFoldDB" id="I0L2N4"/>
<dbReference type="PRINTS" id="PR00598">
    <property type="entry name" value="HTHMARR"/>
</dbReference>
<name>I0L2N4_9ACTN</name>
<protein>
    <submittedName>
        <fullName evidence="3">Transcriptional regulator, MarR family</fullName>
    </submittedName>
</protein>
<dbReference type="PROSITE" id="PS50995">
    <property type="entry name" value="HTH_MARR_2"/>
    <property type="match status" value="1"/>
</dbReference>
<dbReference type="InterPro" id="IPR000835">
    <property type="entry name" value="HTH_MarR-typ"/>
</dbReference>
<evidence type="ECO:0000256" key="1">
    <source>
        <dbReference type="SAM" id="MobiDB-lite"/>
    </source>
</evidence>
<dbReference type="SUPFAM" id="SSF46785">
    <property type="entry name" value="Winged helix' DNA-binding domain"/>
    <property type="match status" value="1"/>
</dbReference>
<reference evidence="4" key="1">
    <citation type="journal article" date="2012" name="J. Bacteriol.">
        <title>Genome Sequence of Micromonospora lupini Lupac 08, Isolated from Root Nodules of Lupinus angustifolius.</title>
        <authorList>
            <person name="Alonso-Vega P."/>
            <person name="Normand P."/>
            <person name="Bacigalupe R."/>
            <person name="Pujic P."/>
            <person name="Lajus A."/>
            <person name="Vallenet D."/>
            <person name="Carro L."/>
            <person name="Coll P."/>
            <person name="Trujillo M.E."/>
        </authorList>
    </citation>
    <scope>NUCLEOTIDE SEQUENCE [LARGE SCALE GENOMIC DNA]</scope>
    <source>
        <strain evidence="4">Lupac 08</strain>
    </source>
</reference>
<evidence type="ECO:0000313" key="4">
    <source>
        <dbReference type="Proteomes" id="UP000003448"/>
    </source>
</evidence>
<feature type="domain" description="HTH marR-type" evidence="2">
    <location>
        <begin position="22"/>
        <end position="154"/>
    </location>
</feature>
<dbReference type="EMBL" id="CAIE01000022">
    <property type="protein sequence ID" value="CCH18081.1"/>
    <property type="molecule type" value="Genomic_DNA"/>
</dbReference>
<feature type="compositionally biased region" description="Basic residues" evidence="1">
    <location>
        <begin position="193"/>
        <end position="204"/>
    </location>
</feature>